<evidence type="ECO:0000256" key="1">
    <source>
        <dbReference type="ARBA" id="ARBA00004370"/>
    </source>
</evidence>
<dbReference type="SUPFAM" id="SSF56935">
    <property type="entry name" value="Porins"/>
    <property type="match status" value="1"/>
</dbReference>
<evidence type="ECO:0000256" key="3">
    <source>
        <dbReference type="SAM" id="SignalP"/>
    </source>
</evidence>
<dbReference type="InterPro" id="IPR000184">
    <property type="entry name" value="Bac_surfAg_D15"/>
</dbReference>
<feature type="domain" description="Bacterial surface antigen (D15)" evidence="4">
    <location>
        <begin position="137"/>
        <end position="340"/>
    </location>
</feature>
<dbReference type="AlphaFoldDB" id="A0A0P1I7U4"/>
<dbReference type="GO" id="GO:0019867">
    <property type="term" value="C:outer membrane"/>
    <property type="evidence" value="ECO:0007669"/>
    <property type="project" value="InterPro"/>
</dbReference>
<keyword evidence="6" id="KW-1185">Reference proteome</keyword>
<name>A0A0P1I7U4_9RHOB</name>
<sequence length="370" mass="39341">MNLIKAIPLIASGLFSGFATPGLAQTAMAKPAQKIEAATLDHEFGFSAGSVVVAPIPFNNPLIGAGLAIGAGYLYQADEDSNTSVLGLGALHSDNGTTAYGLSGSLAWDHNTWQLSATIAEADLNYDLYVLGLPVPLNQKGILFSGELLYGVTPDLSFGGKLRYLDTTISSGSSSALPISVSPDADLETVNLSFLARWDTRENTLYPVQGHILDFELMAGEVLNSASTRQYGKAVLNFSAYRQIQEKTVVAARATTCAASTDSPFFDLCSLGGTDAFRGFSSMQYLGPRSLSAQIEVRQNLSERFRAVAFAGAGMTGQEFTSLSAGGVHVAGGLGMRFKLSKKFDADFSIDFSHNDEGENLTYIYVGQRF</sequence>
<organism evidence="5 6">
    <name type="scientific">Shimia thalassica</name>
    <dbReference type="NCBI Taxonomy" id="1715693"/>
    <lineage>
        <taxon>Bacteria</taxon>
        <taxon>Pseudomonadati</taxon>
        <taxon>Pseudomonadota</taxon>
        <taxon>Alphaproteobacteria</taxon>
        <taxon>Rhodobacterales</taxon>
        <taxon>Roseobacteraceae</taxon>
    </lineage>
</organism>
<protein>
    <submittedName>
        <fullName evidence="5">Outer membrane protein assembly complex, YaeT protein</fullName>
    </submittedName>
</protein>
<evidence type="ECO:0000256" key="2">
    <source>
        <dbReference type="ARBA" id="ARBA00023136"/>
    </source>
</evidence>
<dbReference type="Proteomes" id="UP000051870">
    <property type="component" value="Unassembled WGS sequence"/>
</dbReference>
<dbReference type="STRING" id="1715693.PH7735_01952"/>
<dbReference type="Gene3D" id="2.40.160.50">
    <property type="entry name" value="membrane protein fhac: a member of the omp85/tpsb transporter family"/>
    <property type="match status" value="1"/>
</dbReference>
<dbReference type="Pfam" id="PF01103">
    <property type="entry name" value="Omp85"/>
    <property type="match status" value="1"/>
</dbReference>
<dbReference type="RefSeq" id="WP_058311023.1">
    <property type="nucleotide sequence ID" value="NZ_CYTW01000001.1"/>
</dbReference>
<keyword evidence="3" id="KW-0732">Signal</keyword>
<evidence type="ECO:0000313" key="5">
    <source>
        <dbReference type="EMBL" id="CUJ96106.1"/>
    </source>
</evidence>
<gene>
    <name evidence="5" type="ORF">PH7735_01952</name>
</gene>
<dbReference type="GeneID" id="83880987"/>
<dbReference type="EMBL" id="CYTW01000001">
    <property type="protein sequence ID" value="CUJ96106.1"/>
    <property type="molecule type" value="Genomic_DNA"/>
</dbReference>
<reference evidence="6" key="1">
    <citation type="submission" date="2015-09" db="EMBL/GenBank/DDBJ databases">
        <authorList>
            <person name="Rodrigo-Torres Lidia"/>
            <person name="Arahal R.David."/>
        </authorList>
    </citation>
    <scope>NUCLEOTIDE SEQUENCE [LARGE SCALE GENOMIC DNA]</scope>
    <source>
        <strain evidence="6">CECT 7735</strain>
    </source>
</reference>
<comment type="subcellular location">
    <subcellularLocation>
        <location evidence="1">Membrane</location>
    </subcellularLocation>
</comment>
<proteinExistence type="predicted"/>
<evidence type="ECO:0000259" key="4">
    <source>
        <dbReference type="Pfam" id="PF01103"/>
    </source>
</evidence>
<feature type="signal peptide" evidence="3">
    <location>
        <begin position="1"/>
        <end position="24"/>
    </location>
</feature>
<evidence type="ECO:0000313" key="6">
    <source>
        <dbReference type="Proteomes" id="UP000051870"/>
    </source>
</evidence>
<keyword evidence="2" id="KW-0472">Membrane</keyword>
<accession>A0A0P1I7U4</accession>
<feature type="chain" id="PRO_5006064968" evidence="3">
    <location>
        <begin position="25"/>
        <end position="370"/>
    </location>
</feature>